<sequence length="384" mass="41046">MAAPVDAPKGLRMSWASKCIIIIGLFVSCSNALAGDPKTRYEKDGFIIDAASNGGNCVGCEWIVVDGKIPADAGEQLAAWVKRAGYENISLTVLLNSGGGNLVGGIKLGRAIRNLGLKTEIGRTVPDLDVGGSAETQAPGGCYSACAYAFLGGVERVVQAGEYGVHQFYSGAFFDAPAAKSFSAIDMSAQQVLTGALLAYVVEMGVDPRLVVEANKALPSEIFKPVDGQLKDWKVRYDPKAYGKWQTEAYKDGIVIFSRTQDERSQTTLFCTRGGAELLISHKGLGREYTDNVAAAYATMQSFDLFGRTIPRAATRLSKTPDTLTLRVPVSKAELDAMQAYKLKAGGFGPGDDEPSANRQVFLEDLPVDGLERHVRLLRGNCGS</sequence>
<organism evidence="2 3">
    <name type="scientific">Methylorubrum extorquens</name>
    <name type="common">Methylobacterium dichloromethanicum</name>
    <name type="synonym">Methylobacterium extorquens</name>
    <dbReference type="NCBI Taxonomy" id="408"/>
    <lineage>
        <taxon>Bacteria</taxon>
        <taxon>Pseudomonadati</taxon>
        <taxon>Pseudomonadota</taxon>
        <taxon>Alphaproteobacteria</taxon>
        <taxon>Hyphomicrobiales</taxon>
        <taxon>Methylobacteriaceae</taxon>
        <taxon>Methylorubrum</taxon>
    </lineage>
</organism>
<evidence type="ECO:0000256" key="1">
    <source>
        <dbReference type="SAM" id="SignalP"/>
    </source>
</evidence>
<evidence type="ECO:0008006" key="4">
    <source>
        <dbReference type="Google" id="ProtNLM"/>
    </source>
</evidence>
<feature type="chain" id="PRO_5043858870" description="Periplasmic protein-like protein" evidence="1">
    <location>
        <begin position="35"/>
        <end position="384"/>
    </location>
</feature>
<dbReference type="EMBL" id="CP073633">
    <property type="protein sequence ID" value="WHQ68613.1"/>
    <property type="molecule type" value="Genomic_DNA"/>
</dbReference>
<evidence type="ECO:0000313" key="2">
    <source>
        <dbReference type="EMBL" id="WHQ68613.1"/>
    </source>
</evidence>
<dbReference type="InterPro" id="IPR029045">
    <property type="entry name" value="ClpP/crotonase-like_dom_sf"/>
</dbReference>
<reference evidence="2" key="1">
    <citation type="journal article" date="2022" name="Biotechnol. Bioprocess Eng.">
        <title>Pan-genome Analysis Reveals Comparative Genomic Features of Central Metabolic Pathways in Methylorubrum extorquens.</title>
        <authorList>
            <person name="Lee G.M."/>
            <person name="Scott-Nevros Z.K."/>
            <person name="Lee S.-M."/>
            <person name="Kim D."/>
        </authorList>
    </citation>
    <scope>NUCLEOTIDE SEQUENCE</scope>
    <source>
        <strain evidence="2">ATCC 55366</strain>
    </source>
</reference>
<dbReference type="RefSeq" id="WP_283535215.1">
    <property type="nucleotide sequence ID" value="NZ_CP073633.1"/>
</dbReference>
<gene>
    <name evidence="2" type="ORF">KEC54_19885</name>
</gene>
<evidence type="ECO:0000313" key="3">
    <source>
        <dbReference type="Proteomes" id="UP001223720"/>
    </source>
</evidence>
<feature type="signal peptide" evidence="1">
    <location>
        <begin position="1"/>
        <end position="34"/>
    </location>
</feature>
<dbReference type="Proteomes" id="UP001223720">
    <property type="component" value="Chromosome"/>
</dbReference>
<dbReference type="SUPFAM" id="SSF52096">
    <property type="entry name" value="ClpP/crotonase"/>
    <property type="match status" value="1"/>
</dbReference>
<name>A0AAX3WE19_METEX</name>
<keyword evidence="1" id="KW-0732">Signal</keyword>
<proteinExistence type="predicted"/>
<accession>A0AAX3WE19</accession>
<dbReference type="AlphaFoldDB" id="A0AAX3WE19"/>
<protein>
    <recommendedName>
        <fullName evidence="4">Periplasmic protein-like protein</fullName>
    </recommendedName>
</protein>